<keyword evidence="1" id="KW-0472">Membrane</keyword>
<feature type="transmembrane region" description="Helical" evidence="1">
    <location>
        <begin position="17"/>
        <end position="41"/>
    </location>
</feature>
<sequence>MSPWAVHHSAAIGGGEMIIQIFSGIGIGISIEMIAVVQLLISLFPGTMALRVGANGSERYEWPTG</sequence>
<dbReference type="AlphaFoldDB" id="B4QJY3"/>
<reference evidence="2 3" key="1">
    <citation type="journal article" date="2007" name="Nature">
        <title>Evolution of genes and genomes on the Drosophila phylogeny.</title>
        <authorList>
            <consortium name="Drosophila 12 Genomes Consortium"/>
            <person name="Clark A.G."/>
            <person name="Eisen M.B."/>
            <person name="Smith D.R."/>
            <person name="Bergman C.M."/>
            <person name="Oliver B."/>
            <person name="Markow T.A."/>
            <person name="Kaufman T.C."/>
            <person name="Kellis M."/>
            <person name="Gelbart W."/>
            <person name="Iyer V.N."/>
            <person name="Pollard D.A."/>
            <person name="Sackton T.B."/>
            <person name="Larracuente A.M."/>
            <person name="Singh N.D."/>
            <person name="Abad J.P."/>
            <person name="Abt D.N."/>
            <person name="Adryan B."/>
            <person name="Aguade M."/>
            <person name="Akashi H."/>
            <person name="Anderson W.W."/>
            <person name="Aquadro C.F."/>
            <person name="Ardell D.H."/>
            <person name="Arguello R."/>
            <person name="Artieri C.G."/>
            <person name="Barbash D.A."/>
            <person name="Barker D."/>
            <person name="Barsanti P."/>
            <person name="Batterham P."/>
            <person name="Batzoglou S."/>
            <person name="Begun D."/>
            <person name="Bhutkar A."/>
            <person name="Blanco E."/>
            <person name="Bosak S.A."/>
            <person name="Bradley R.K."/>
            <person name="Brand A.D."/>
            <person name="Brent M.R."/>
            <person name="Brooks A.N."/>
            <person name="Brown R.H."/>
            <person name="Butlin R.K."/>
            <person name="Caggese C."/>
            <person name="Calvi B.R."/>
            <person name="Bernardo de Carvalho A."/>
            <person name="Caspi A."/>
            <person name="Castrezana S."/>
            <person name="Celniker S.E."/>
            <person name="Chang J.L."/>
            <person name="Chapple C."/>
            <person name="Chatterji S."/>
            <person name="Chinwalla A."/>
            <person name="Civetta A."/>
            <person name="Clifton S.W."/>
            <person name="Comeron J.M."/>
            <person name="Costello J.C."/>
            <person name="Coyne J.A."/>
            <person name="Daub J."/>
            <person name="David R.G."/>
            <person name="Delcher A.L."/>
            <person name="Delehaunty K."/>
            <person name="Do C.B."/>
            <person name="Ebling H."/>
            <person name="Edwards K."/>
            <person name="Eickbush T."/>
            <person name="Evans J.D."/>
            <person name="Filipski A."/>
            <person name="Findeiss S."/>
            <person name="Freyhult E."/>
            <person name="Fulton L."/>
            <person name="Fulton R."/>
            <person name="Garcia A.C."/>
            <person name="Gardiner A."/>
            <person name="Garfield D.A."/>
            <person name="Garvin B.E."/>
            <person name="Gibson G."/>
            <person name="Gilbert D."/>
            <person name="Gnerre S."/>
            <person name="Godfrey J."/>
            <person name="Good R."/>
            <person name="Gotea V."/>
            <person name="Gravely B."/>
            <person name="Greenberg A.J."/>
            <person name="Griffiths-Jones S."/>
            <person name="Gross S."/>
            <person name="Guigo R."/>
            <person name="Gustafson E.A."/>
            <person name="Haerty W."/>
            <person name="Hahn M.W."/>
            <person name="Halligan D.L."/>
            <person name="Halpern A.L."/>
            <person name="Halter G.M."/>
            <person name="Han M.V."/>
            <person name="Heger A."/>
            <person name="Hillier L."/>
            <person name="Hinrichs A.S."/>
            <person name="Holmes I."/>
            <person name="Hoskins R.A."/>
            <person name="Hubisz M.J."/>
            <person name="Hultmark D."/>
            <person name="Huntley M.A."/>
            <person name="Jaffe D.B."/>
            <person name="Jagadeeshan S."/>
            <person name="Jeck W.R."/>
            <person name="Johnson J."/>
            <person name="Jones C.D."/>
            <person name="Jordan W.C."/>
            <person name="Karpen G.H."/>
            <person name="Kataoka E."/>
            <person name="Keightley P.D."/>
            <person name="Kheradpour P."/>
            <person name="Kirkness E.F."/>
            <person name="Koerich L.B."/>
            <person name="Kristiansen K."/>
            <person name="Kudrna D."/>
            <person name="Kulathinal R.J."/>
            <person name="Kumar S."/>
            <person name="Kwok R."/>
            <person name="Lander E."/>
            <person name="Langley C.H."/>
            <person name="Lapoint R."/>
            <person name="Lazzaro B.P."/>
            <person name="Lee S.J."/>
            <person name="Levesque L."/>
            <person name="Li R."/>
            <person name="Lin C.F."/>
            <person name="Lin M.F."/>
            <person name="Lindblad-Toh K."/>
            <person name="Llopart A."/>
            <person name="Long M."/>
            <person name="Low L."/>
            <person name="Lozovsky E."/>
            <person name="Lu J."/>
            <person name="Luo M."/>
            <person name="Machado C.A."/>
            <person name="Makalowski W."/>
            <person name="Marzo M."/>
            <person name="Matsuda M."/>
            <person name="Matzkin L."/>
            <person name="McAllister B."/>
            <person name="McBride C.S."/>
            <person name="McKernan B."/>
            <person name="McKernan K."/>
            <person name="Mendez-Lago M."/>
            <person name="Minx P."/>
            <person name="Mollenhauer M.U."/>
            <person name="Montooth K."/>
            <person name="Mount S.M."/>
            <person name="Mu X."/>
            <person name="Myers E."/>
            <person name="Negre B."/>
            <person name="Newfeld S."/>
            <person name="Nielsen R."/>
            <person name="Noor M.A."/>
            <person name="O'Grady P."/>
            <person name="Pachter L."/>
            <person name="Papaceit M."/>
            <person name="Parisi M.J."/>
            <person name="Parisi M."/>
            <person name="Parts L."/>
            <person name="Pedersen J.S."/>
            <person name="Pesole G."/>
            <person name="Phillippy A.M."/>
            <person name="Ponting C.P."/>
            <person name="Pop M."/>
            <person name="Porcelli D."/>
            <person name="Powell J.R."/>
            <person name="Prohaska S."/>
            <person name="Pruitt K."/>
            <person name="Puig M."/>
            <person name="Quesneville H."/>
            <person name="Ram K.R."/>
            <person name="Rand D."/>
            <person name="Rasmussen M.D."/>
            <person name="Reed L.K."/>
            <person name="Reenan R."/>
            <person name="Reily A."/>
            <person name="Remington K.A."/>
            <person name="Rieger T.T."/>
            <person name="Ritchie M.G."/>
            <person name="Robin C."/>
            <person name="Rogers Y.H."/>
            <person name="Rohde C."/>
            <person name="Rozas J."/>
            <person name="Rubenfield M.J."/>
            <person name="Ruiz A."/>
            <person name="Russo S."/>
            <person name="Salzberg S.L."/>
            <person name="Sanchez-Gracia A."/>
            <person name="Saranga D.J."/>
            <person name="Sato H."/>
            <person name="Schaeffer S.W."/>
            <person name="Schatz M.C."/>
            <person name="Schlenke T."/>
            <person name="Schwartz R."/>
            <person name="Segarra C."/>
            <person name="Singh R.S."/>
            <person name="Sirot L."/>
            <person name="Sirota M."/>
            <person name="Sisneros N.B."/>
            <person name="Smith C.D."/>
            <person name="Smith T.F."/>
            <person name="Spieth J."/>
            <person name="Stage D.E."/>
            <person name="Stark A."/>
            <person name="Stephan W."/>
            <person name="Strausberg R.L."/>
            <person name="Strempel S."/>
            <person name="Sturgill D."/>
            <person name="Sutton G."/>
            <person name="Sutton G.G."/>
            <person name="Tao W."/>
            <person name="Teichmann S."/>
            <person name="Tobari Y.N."/>
            <person name="Tomimura Y."/>
            <person name="Tsolas J.M."/>
            <person name="Valente V.L."/>
            <person name="Venter E."/>
            <person name="Venter J.C."/>
            <person name="Vicario S."/>
            <person name="Vieira F.G."/>
            <person name="Vilella A.J."/>
            <person name="Villasante A."/>
            <person name="Walenz B."/>
            <person name="Wang J."/>
            <person name="Wasserman M."/>
            <person name="Watts T."/>
            <person name="Wilson D."/>
            <person name="Wilson R.K."/>
            <person name="Wing R.A."/>
            <person name="Wolfner M.F."/>
            <person name="Wong A."/>
            <person name="Wong G.K."/>
            <person name="Wu C.I."/>
            <person name="Wu G."/>
            <person name="Yamamoto D."/>
            <person name="Yang H.P."/>
            <person name="Yang S.P."/>
            <person name="Yorke J.A."/>
            <person name="Yoshida K."/>
            <person name="Zdobnov E."/>
            <person name="Zhang P."/>
            <person name="Zhang Y."/>
            <person name="Zimin A.V."/>
            <person name="Baldwin J."/>
            <person name="Abdouelleil A."/>
            <person name="Abdulkadir J."/>
            <person name="Abebe A."/>
            <person name="Abera B."/>
            <person name="Abreu J."/>
            <person name="Acer S.C."/>
            <person name="Aftuck L."/>
            <person name="Alexander A."/>
            <person name="An P."/>
            <person name="Anderson E."/>
            <person name="Anderson S."/>
            <person name="Arachi H."/>
            <person name="Azer M."/>
            <person name="Bachantsang P."/>
            <person name="Barry A."/>
            <person name="Bayul T."/>
            <person name="Berlin A."/>
            <person name="Bessette D."/>
            <person name="Bloom T."/>
            <person name="Blye J."/>
            <person name="Boguslavskiy L."/>
            <person name="Bonnet C."/>
            <person name="Boukhgalter B."/>
            <person name="Bourzgui I."/>
            <person name="Brown A."/>
            <person name="Cahill P."/>
            <person name="Channer S."/>
            <person name="Cheshatsang Y."/>
            <person name="Chuda L."/>
            <person name="Citroen M."/>
            <person name="Collymore A."/>
            <person name="Cooke P."/>
            <person name="Costello M."/>
            <person name="D'Aco K."/>
            <person name="Daza R."/>
            <person name="De Haan G."/>
            <person name="DeGray S."/>
            <person name="DeMaso C."/>
            <person name="Dhargay N."/>
            <person name="Dooley K."/>
            <person name="Dooley E."/>
            <person name="Doricent M."/>
            <person name="Dorje P."/>
            <person name="Dorjee K."/>
            <person name="Dupes A."/>
            <person name="Elong R."/>
            <person name="Falk J."/>
            <person name="Farina A."/>
            <person name="Faro S."/>
            <person name="Ferguson D."/>
            <person name="Fisher S."/>
            <person name="Foley C.D."/>
            <person name="Franke A."/>
            <person name="Friedrich D."/>
            <person name="Gadbois L."/>
            <person name="Gearin G."/>
            <person name="Gearin C.R."/>
            <person name="Giannoukos G."/>
            <person name="Goode T."/>
            <person name="Graham J."/>
            <person name="Grandbois E."/>
            <person name="Grewal S."/>
            <person name="Gyaltsen K."/>
            <person name="Hafez N."/>
            <person name="Hagos B."/>
            <person name="Hall J."/>
            <person name="Henson C."/>
            <person name="Hollinger A."/>
            <person name="Honan T."/>
            <person name="Huard M.D."/>
            <person name="Hughes L."/>
            <person name="Hurhula B."/>
            <person name="Husby M.E."/>
            <person name="Kamat A."/>
            <person name="Kanga B."/>
            <person name="Kashin S."/>
            <person name="Khazanovich D."/>
            <person name="Kisner P."/>
            <person name="Lance K."/>
            <person name="Lara M."/>
            <person name="Lee W."/>
            <person name="Lennon N."/>
            <person name="Letendre F."/>
            <person name="LeVine R."/>
            <person name="Lipovsky A."/>
            <person name="Liu X."/>
            <person name="Liu J."/>
            <person name="Liu S."/>
            <person name="Lokyitsang T."/>
            <person name="Lokyitsang Y."/>
            <person name="Lubonja R."/>
            <person name="Lui A."/>
            <person name="MacDonald P."/>
            <person name="Magnisalis V."/>
            <person name="Maru K."/>
            <person name="Matthews C."/>
            <person name="McCusker W."/>
            <person name="McDonough S."/>
            <person name="Mehta T."/>
            <person name="Meldrim J."/>
            <person name="Meneus L."/>
            <person name="Mihai O."/>
            <person name="Mihalev A."/>
            <person name="Mihova T."/>
            <person name="Mittelman R."/>
            <person name="Mlenga V."/>
            <person name="Montmayeur A."/>
            <person name="Mulrain L."/>
            <person name="Navidi A."/>
            <person name="Naylor J."/>
            <person name="Negash T."/>
            <person name="Nguyen T."/>
            <person name="Nguyen N."/>
            <person name="Nicol R."/>
            <person name="Norbu C."/>
            <person name="Norbu N."/>
            <person name="Novod N."/>
            <person name="O'Neill B."/>
            <person name="Osman S."/>
            <person name="Markiewicz E."/>
            <person name="Oyono O.L."/>
            <person name="Patti C."/>
            <person name="Phunkhang P."/>
            <person name="Pierre F."/>
            <person name="Priest M."/>
            <person name="Raghuraman S."/>
            <person name="Rege F."/>
            <person name="Reyes R."/>
            <person name="Rise C."/>
            <person name="Rogov P."/>
            <person name="Ross K."/>
            <person name="Ryan E."/>
            <person name="Settipalli S."/>
            <person name="Shea T."/>
            <person name="Sherpa N."/>
            <person name="Shi L."/>
            <person name="Shih D."/>
            <person name="Sparrow T."/>
            <person name="Spaulding J."/>
            <person name="Stalker J."/>
            <person name="Stange-Thomann N."/>
            <person name="Stavropoulos S."/>
            <person name="Stone C."/>
            <person name="Strader C."/>
            <person name="Tesfaye S."/>
            <person name="Thomson T."/>
            <person name="Thoulutsang Y."/>
            <person name="Thoulutsang D."/>
            <person name="Topham K."/>
            <person name="Topping I."/>
            <person name="Tsamla T."/>
            <person name="Vassiliev H."/>
            <person name="Vo A."/>
            <person name="Wangchuk T."/>
            <person name="Wangdi T."/>
            <person name="Weiand M."/>
            <person name="Wilkinson J."/>
            <person name="Wilson A."/>
            <person name="Yadav S."/>
            <person name="Young G."/>
            <person name="Yu Q."/>
            <person name="Zembek L."/>
            <person name="Zhong D."/>
            <person name="Zimmer A."/>
            <person name="Zwirko Z."/>
            <person name="Jaffe D.B."/>
            <person name="Alvarez P."/>
            <person name="Brockman W."/>
            <person name="Butler J."/>
            <person name="Chin C."/>
            <person name="Gnerre S."/>
            <person name="Grabherr M."/>
            <person name="Kleber M."/>
            <person name="Mauceli E."/>
            <person name="MacCallum I."/>
        </authorList>
    </citation>
    <scope>NUCLEOTIDE SEQUENCE [LARGE SCALE GENOMIC DNA]</scope>
    <source>
        <strain evidence="3">white501</strain>
    </source>
</reference>
<dbReference type="Proteomes" id="UP000000304">
    <property type="component" value="Chromosome 3L"/>
</dbReference>
<dbReference type="HOGENOM" id="CLU_2852098_0_0_1"/>
<dbReference type="EMBL" id="CM000363">
    <property type="protein sequence ID" value="EDX10421.1"/>
    <property type="molecule type" value="Genomic_DNA"/>
</dbReference>
<organism evidence="2 3">
    <name type="scientific">Drosophila simulans</name>
    <name type="common">Fruit fly</name>
    <dbReference type="NCBI Taxonomy" id="7240"/>
    <lineage>
        <taxon>Eukaryota</taxon>
        <taxon>Metazoa</taxon>
        <taxon>Ecdysozoa</taxon>
        <taxon>Arthropoda</taxon>
        <taxon>Hexapoda</taxon>
        <taxon>Insecta</taxon>
        <taxon>Pterygota</taxon>
        <taxon>Neoptera</taxon>
        <taxon>Endopterygota</taxon>
        <taxon>Diptera</taxon>
        <taxon>Brachycera</taxon>
        <taxon>Muscomorpha</taxon>
        <taxon>Ephydroidea</taxon>
        <taxon>Drosophilidae</taxon>
        <taxon>Drosophila</taxon>
        <taxon>Sophophora</taxon>
    </lineage>
</organism>
<evidence type="ECO:0000313" key="2">
    <source>
        <dbReference type="EMBL" id="EDX10421.1"/>
    </source>
</evidence>
<keyword evidence="1" id="KW-0812">Transmembrane</keyword>
<gene>
    <name evidence="2" type="primary">Dsim\GD12628</name>
    <name evidence="2" type="ORF">Dsim_GD12628</name>
</gene>
<keyword evidence="3" id="KW-1185">Reference proteome</keyword>
<proteinExistence type="predicted"/>
<evidence type="ECO:0000256" key="1">
    <source>
        <dbReference type="SAM" id="Phobius"/>
    </source>
</evidence>
<keyword evidence="1" id="KW-1133">Transmembrane helix</keyword>
<protein>
    <submittedName>
        <fullName evidence="2">GD12628</fullName>
    </submittedName>
</protein>
<name>B4QJY3_DROSI</name>
<accession>B4QJY3</accession>
<evidence type="ECO:0000313" key="3">
    <source>
        <dbReference type="Proteomes" id="UP000000304"/>
    </source>
</evidence>